<keyword evidence="3" id="KW-1133">Transmembrane helix</keyword>
<dbReference type="PRINTS" id="PR01995">
    <property type="entry name" value="UPF0595"/>
</dbReference>
<evidence type="ECO:0000256" key="3">
    <source>
        <dbReference type="SAM" id="Phobius"/>
    </source>
</evidence>
<keyword evidence="3" id="KW-0812">Transmembrane</keyword>
<organism evidence="5 6">
    <name type="scientific">Ditylenchus dipsaci</name>
    <dbReference type="NCBI Taxonomy" id="166011"/>
    <lineage>
        <taxon>Eukaryota</taxon>
        <taxon>Metazoa</taxon>
        <taxon>Ecdysozoa</taxon>
        <taxon>Nematoda</taxon>
        <taxon>Chromadorea</taxon>
        <taxon>Rhabditida</taxon>
        <taxon>Tylenchina</taxon>
        <taxon>Tylenchomorpha</taxon>
        <taxon>Sphaerularioidea</taxon>
        <taxon>Anguinidae</taxon>
        <taxon>Anguininae</taxon>
        <taxon>Ditylenchus</taxon>
    </lineage>
</organism>
<sequence>MPKATRADNDFTNILETHWKKLQNFLLLKGFFCSISSFGTTVFILQDTCVRMDIDTLPATSSTTSPALNKNDKTVPFKCSNCSFSVDCCYGPLSFDSSSYQEEVYYLRDPFEPPSITKLPKDYSVDDFVVVGSNCFMCSQAVCIEEDCSLFYKHYYCLKCVNRRNTAFPENF</sequence>
<protein>
    <recommendedName>
        <fullName evidence="2">Cysteine-rich DPF motif domain-containing protein 1</fullName>
    </recommendedName>
</protein>
<dbReference type="PANTHER" id="PTHR31849">
    <property type="entry name" value="CYSTEINE-RICH PDF MOTIF DOMAIN-CONTAINING PROTEIN 1"/>
    <property type="match status" value="1"/>
</dbReference>
<dbReference type="Pfam" id="PF10170">
    <property type="entry name" value="C6_DPF"/>
    <property type="match status" value="1"/>
</dbReference>
<accession>A0A915DQC8</accession>
<dbReference type="InterPro" id="IPR018785">
    <property type="entry name" value="CDPF1_dom"/>
</dbReference>
<evidence type="ECO:0000313" key="5">
    <source>
        <dbReference type="Proteomes" id="UP000887574"/>
    </source>
</evidence>
<keyword evidence="3" id="KW-0472">Membrane</keyword>
<evidence type="ECO:0000259" key="4">
    <source>
        <dbReference type="Pfam" id="PF10170"/>
    </source>
</evidence>
<dbReference type="AlphaFoldDB" id="A0A915DQC8"/>
<reference evidence="6" key="1">
    <citation type="submission" date="2022-11" db="UniProtKB">
        <authorList>
            <consortium name="WormBaseParasite"/>
        </authorList>
    </citation>
    <scope>IDENTIFICATION</scope>
</reference>
<keyword evidence="5" id="KW-1185">Reference proteome</keyword>
<evidence type="ECO:0000313" key="6">
    <source>
        <dbReference type="WBParaSite" id="jg21804"/>
    </source>
</evidence>
<dbReference type="WBParaSite" id="jg21804">
    <property type="protein sequence ID" value="jg21804"/>
    <property type="gene ID" value="jg21804"/>
</dbReference>
<dbReference type="PANTHER" id="PTHR31849:SF1">
    <property type="entry name" value="CYSTEINE-RICH DPF MOTIF DOMAIN-CONTAINING PROTEIN 1"/>
    <property type="match status" value="1"/>
</dbReference>
<comment type="similarity">
    <text evidence="1">Belongs to the CDPF1 family.</text>
</comment>
<evidence type="ECO:0000256" key="2">
    <source>
        <dbReference type="ARBA" id="ARBA00014801"/>
    </source>
</evidence>
<feature type="transmembrane region" description="Helical" evidence="3">
    <location>
        <begin position="26"/>
        <end position="45"/>
    </location>
</feature>
<feature type="domain" description="Cysteine-rich DPF motif" evidence="4">
    <location>
        <begin position="77"/>
        <end position="171"/>
    </location>
</feature>
<proteinExistence type="inferred from homology"/>
<evidence type="ECO:0000256" key="1">
    <source>
        <dbReference type="ARBA" id="ARBA00007917"/>
    </source>
</evidence>
<dbReference type="InterPro" id="IPR042426">
    <property type="entry name" value="CDPF1"/>
</dbReference>
<dbReference type="Proteomes" id="UP000887574">
    <property type="component" value="Unplaced"/>
</dbReference>
<name>A0A915DQC8_9BILA</name>